<dbReference type="Gene3D" id="3.40.50.300">
    <property type="entry name" value="P-loop containing nucleotide triphosphate hydrolases"/>
    <property type="match status" value="1"/>
</dbReference>
<keyword evidence="4" id="KW-1185">Reference proteome</keyword>
<sequence length="299" mass="34825">MVDDYSSVEVPSLLVNGVRFPDVFPRECVESAIKHRAHDEDLIVCTYPKSGTTWVQYILCYLLHYDEFDGTVAKMNALCPFVDHFGTDKLKPGMMYKQHLPFNPETFNDKSRLIIVVRNPRDVAISFYHFVTLLPPKVPGVPEGANWFKRFSQLFVRGEVWYGDYMEWHRGWLEGARKYGKPENILFVVYEKMKKDPRKELIRIANFLGEEVVELIKDEKVIETILEKTHVRSMKEAVNESYSATLDDESGEIPEVVEFVRKGTVGDHVNYFTPEISKMFDEYIASDPRNREIMDMFDV</sequence>
<dbReference type="PANTHER" id="PTHR11783">
    <property type="entry name" value="SULFOTRANSFERASE SULT"/>
    <property type="match status" value="1"/>
</dbReference>
<protein>
    <submittedName>
        <fullName evidence="5">Amine sulfotransferase</fullName>
    </submittedName>
</protein>
<dbReference type="Pfam" id="PF00685">
    <property type="entry name" value="Sulfotransfer_1"/>
    <property type="match status" value="1"/>
</dbReference>
<evidence type="ECO:0000313" key="5">
    <source>
        <dbReference type="RefSeq" id="XP_003738075.1"/>
    </source>
</evidence>
<name>A0AAJ6VV58_9ACAR</name>
<evidence type="ECO:0000313" key="4">
    <source>
        <dbReference type="Proteomes" id="UP000694867"/>
    </source>
</evidence>
<organism evidence="4 5">
    <name type="scientific">Galendromus occidentalis</name>
    <name type="common">western predatory mite</name>
    <dbReference type="NCBI Taxonomy" id="34638"/>
    <lineage>
        <taxon>Eukaryota</taxon>
        <taxon>Metazoa</taxon>
        <taxon>Ecdysozoa</taxon>
        <taxon>Arthropoda</taxon>
        <taxon>Chelicerata</taxon>
        <taxon>Arachnida</taxon>
        <taxon>Acari</taxon>
        <taxon>Parasitiformes</taxon>
        <taxon>Mesostigmata</taxon>
        <taxon>Gamasina</taxon>
        <taxon>Phytoseioidea</taxon>
        <taxon>Phytoseiidae</taxon>
        <taxon>Typhlodrominae</taxon>
        <taxon>Galendromus</taxon>
    </lineage>
</organism>
<evidence type="ECO:0000256" key="2">
    <source>
        <dbReference type="ARBA" id="ARBA00022679"/>
    </source>
</evidence>
<evidence type="ECO:0000259" key="3">
    <source>
        <dbReference type="Pfam" id="PF00685"/>
    </source>
</evidence>
<reference evidence="5" key="1">
    <citation type="submission" date="2025-08" db="UniProtKB">
        <authorList>
            <consortium name="RefSeq"/>
        </authorList>
    </citation>
    <scope>IDENTIFICATION</scope>
</reference>
<dbReference type="InterPro" id="IPR000863">
    <property type="entry name" value="Sulfotransferase_dom"/>
</dbReference>
<evidence type="ECO:0000256" key="1">
    <source>
        <dbReference type="ARBA" id="ARBA00005771"/>
    </source>
</evidence>
<dbReference type="GeneID" id="100898963"/>
<keyword evidence="2" id="KW-0808">Transferase</keyword>
<dbReference type="SUPFAM" id="SSF52540">
    <property type="entry name" value="P-loop containing nucleoside triphosphate hydrolases"/>
    <property type="match status" value="1"/>
</dbReference>
<dbReference type="RefSeq" id="XP_003738075.1">
    <property type="nucleotide sequence ID" value="XM_003738027.1"/>
</dbReference>
<dbReference type="Proteomes" id="UP000694867">
    <property type="component" value="Unplaced"/>
</dbReference>
<feature type="domain" description="Sulfotransferase" evidence="3">
    <location>
        <begin position="39"/>
        <end position="285"/>
    </location>
</feature>
<dbReference type="GO" id="GO:0008146">
    <property type="term" value="F:sulfotransferase activity"/>
    <property type="evidence" value="ECO:0007669"/>
    <property type="project" value="InterPro"/>
</dbReference>
<comment type="similarity">
    <text evidence="1">Belongs to the sulfotransferase 1 family.</text>
</comment>
<accession>A0AAJ6VV58</accession>
<gene>
    <name evidence="5" type="primary">LOC100898963</name>
</gene>
<dbReference type="KEGG" id="goe:100898963"/>
<dbReference type="AlphaFoldDB" id="A0AAJ6VV58"/>
<dbReference type="InterPro" id="IPR027417">
    <property type="entry name" value="P-loop_NTPase"/>
</dbReference>
<proteinExistence type="inferred from homology"/>